<feature type="non-terminal residue" evidence="1">
    <location>
        <position position="115"/>
    </location>
</feature>
<reference evidence="1" key="1">
    <citation type="submission" date="2020-11" db="EMBL/GenBank/DDBJ databases">
        <authorList>
            <consortium name="DOE Joint Genome Institute"/>
            <person name="Ahrendt S."/>
            <person name="Riley R."/>
            <person name="Andreopoulos W."/>
            <person name="LaButti K."/>
            <person name="Pangilinan J."/>
            <person name="Ruiz-duenas F.J."/>
            <person name="Barrasa J.M."/>
            <person name="Sanchez-Garcia M."/>
            <person name="Camarero S."/>
            <person name="Miyauchi S."/>
            <person name="Serrano A."/>
            <person name="Linde D."/>
            <person name="Babiker R."/>
            <person name="Drula E."/>
            <person name="Ayuso-Fernandez I."/>
            <person name="Pacheco R."/>
            <person name="Padilla G."/>
            <person name="Ferreira P."/>
            <person name="Barriuso J."/>
            <person name="Kellner H."/>
            <person name="Castanera R."/>
            <person name="Alfaro M."/>
            <person name="Ramirez L."/>
            <person name="Pisabarro A.G."/>
            <person name="Kuo A."/>
            <person name="Tritt A."/>
            <person name="Lipzen A."/>
            <person name="He G."/>
            <person name="Yan M."/>
            <person name="Ng V."/>
            <person name="Cullen D."/>
            <person name="Martin F."/>
            <person name="Rosso M.-N."/>
            <person name="Henrissat B."/>
            <person name="Hibbett D."/>
            <person name="Martinez A.T."/>
            <person name="Grigoriev I.V."/>
        </authorList>
    </citation>
    <scope>NUCLEOTIDE SEQUENCE</scope>
    <source>
        <strain evidence="1">AH 44721</strain>
    </source>
</reference>
<organism evidence="1 2">
    <name type="scientific">Gymnopilus junonius</name>
    <name type="common">Spectacular rustgill mushroom</name>
    <name type="synonym">Gymnopilus spectabilis subsp. junonius</name>
    <dbReference type="NCBI Taxonomy" id="109634"/>
    <lineage>
        <taxon>Eukaryota</taxon>
        <taxon>Fungi</taxon>
        <taxon>Dikarya</taxon>
        <taxon>Basidiomycota</taxon>
        <taxon>Agaricomycotina</taxon>
        <taxon>Agaricomycetes</taxon>
        <taxon>Agaricomycetidae</taxon>
        <taxon>Agaricales</taxon>
        <taxon>Agaricineae</taxon>
        <taxon>Hymenogastraceae</taxon>
        <taxon>Gymnopilus</taxon>
    </lineage>
</organism>
<gene>
    <name evidence="1" type="ORF">CPB84DRAFT_1649348</name>
</gene>
<comment type="caution">
    <text evidence="1">The sequence shown here is derived from an EMBL/GenBank/DDBJ whole genome shotgun (WGS) entry which is preliminary data.</text>
</comment>
<name>A0A9P5TGX8_GYMJU</name>
<evidence type="ECO:0000313" key="2">
    <source>
        <dbReference type="Proteomes" id="UP000724874"/>
    </source>
</evidence>
<dbReference type="OrthoDB" id="2916406at2759"/>
<keyword evidence="2" id="KW-1185">Reference proteome</keyword>
<dbReference type="EMBL" id="JADNYJ010000183">
    <property type="protein sequence ID" value="KAF8876364.1"/>
    <property type="molecule type" value="Genomic_DNA"/>
</dbReference>
<feature type="non-terminal residue" evidence="1">
    <location>
        <position position="1"/>
    </location>
</feature>
<dbReference type="AlphaFoldDB" id="A0A9P5TGX8"/>
<accession>A0A9P5TGX8</accession>
<protein>
    <submittedName>
        <fullName evidence="1">Uncharacterized protein</fullName>
    </submittedName>
</protein>
<dbReference type="Proteomes" id="UP000724874">
    <property type="component" value="Unassembled WGS sequence"/>
</dbReference>
<proteinExistence type="predicted"/>
<evidence type="ECO:0000313" key="1">
    <source>
        <dbReference type="EMBL" id="KAF8876364.1"/>
    </source>
</evidence>
<sequence length="115" mass="13106">LYCAIEGRSRLVYAPSQCGGMRNFPCMDTILGGWEVQRHIHGAEVSLIDRNGQTHGFFVFFKNHCRLPMNNTVARLCNGRRWRGDLAVFRIAVSGTRLVNLRNHDSTLTNFVLKK</sequence>